<dbReference type="Proteomes" id="UP001281761">
    <property type="component" value="Unassembled WGS sequence"/>
</dbReference>
<organism evidence="1 2">
    <name type="scientific">Blattamonas nauphoetae</name>
    <dbReference type="NCBI Taxonomy" id="2049346"/>
    <lineage>
        <taxon>Eukaryota</taxon>
        <taxon>Metamonada</taxon>
        <taxon>Preaxostyla</taxon>
        <taxon>Oxymonadida</taxon>
        <taxon>Blattamonas</taxon>
    </lineage>
</organism>
<reference evidence="1 2" key="1">
    <citation type="journal article" date="2022" name="bioRxiv">
        <title>Genomics of Preaxostyla Flagellates Illuminates Evolutionary Transitions and the Path Towards Mitochondrial Loss.</title>
        <authorList>
            <person name="Novak L.V.F."/>
            <person name="Treitli S.C."/>
            <person name="Pyrih J."/>
            <person name="Halakuc P."/>
            <person name="Pipaliya S.V."/>
            <person name="Vacek V."/>
            <person name="Brzon O."/>
            <person name="Soukal P."/>
            <person name="Eme L."/>
            <person name="Dacks J.B."/>
            <person name="Karnkowska A."/>
            <person name="Elias M."/>
            <person name="Hampl V."/>
        </authorList>
    </citation>
    <scope>NUCLEOTIDE SEQUENCE [LARGE SCALE GENOMIC DNA]</scope>
    <source>
        <strain evidence="1">NAU3</strain>
        <tissue evidence="1">Gut</tissue>
    </source>
</reference>
<protein>
    <submittedName>
        <fullName evidence="1">Uncharacterized protein</fullName>
    </submittedName>
</protein>
<evidence type="ECO:0000313" key="1">
    <source>
        <dbReference type="EMBL" id="KAK2955937.1"/>
    </source>
</evidence>
<dbReference type="EMBL" id="JARBJD010000061">
    <property type="protein sequence ID" value="KAK2955937.1"/>
    <property type="molecule type" value="Genomic_DNA"/>
</dbReference>
<name>A0ABQ9XWR9_9EUKA</name>
<keyword evidence="2" id="KW-1185">Reference proteome</keyword>
<gene>
    <name evidence="1" type="ORF">BLNAU_9097</name>
</gene>
<sequence>MFFFALCRLSPKSVEEGGWDAGSVPSTEWIAKIRLTTGQSASSPSLLQCKSEEPSLSASPRLVQWLPSERRSFVVSNIGEGIGERSGVDPLSCSFSVQSVEKCQLDRDAIVGAISSSSASVLPASGIRVVCASDPCHAATVKCIESHCEVSACSPSSSPIEGRGTMDCLVWVKKQIERTITKQSRKHKLQPIITIHRCNVFRKRAVRE</sequence>
<evidence type="ECO:0000313" key="2">
    <source>
        <dbReference type="Proteomes" id="UP001281761"/>
    </source>
</evidence>
<accession>A0ABQ9XWR9</accession>
<proteinExistence type="predicted"/>
<comment type="caution">
    <text evidence="1">The sequence shown here is derived from an EMBL/GenBank/DDBJ whole genome shotgun (WGS) entry which is preliminary data.</text>
</comment>